<dbReference type="RefSeq" id="WP_206725902.1">
    <property type="nucleotide sequence ID" value="NZ_CP071090.1"/>
</dbReference>
<sequence>MKTPSVIGGGAVQVVGTGRFALRGMSLGGHPRRIRPDAKWRPLTTRDEATRLVERLIQRRFDGPSAPVPLDLTYYELQSTLGQLPLAETVDLHGRALFAASSLEPEVCMAVQRVCEVRARRHPPARQVRHRHGDSRP</sequence>
<accession>A0ABX7P0U7</accession>
<dbReference type="Proteomes" id="UP000662747">
    <property type="component" value="Chromosome"/>
</dbReference>
<evidence type="ECO:0000313" key="1">
    <source>
        <dbReference type="EMBL" id="QSQ24336.1"/>
    </source>
</evidence>
<proteinExistence type="predicted"/>
<dbReference type="EMBL" id="CP071090">
    <property type="protein sequence ID" value="QSQ24336.1"/>
    <property type="molecule type" value="Genomic_DNA"/>
</dbReference>
<name>A0ABX7P0U7_9BACT</name>
<protein>
    <submittedName>
        <fullName evidence="1">Uncharacterized protein</fullName>
    </submittedName>
</protein>
<organism evidence="1 2">
    <name type="scientific">Pyxidicoccus parkwayensis</name>
    <dbReference type="NCBI Taxonomy" id="2813578"/>
    <lineage>
        <taxon>Bacteria</taxon>
        <taxon>Pseudomonadati</taxon>
        <taxon>Myxococcota</taxon>
        <taxon>Myxococcia</taxon>
        <taxon>Myxococcales</taxon>
        <taxon>Cystobacterineae</taxon>
        <taxon>Myxococcaceae</taxon>
        <taxon>Pyxidicoccus</taxon>
    </lineage>
</organism>
<gene>
    <name evidence="1" type="ORF">JY651_05055</name>
</gene>
<keyword evidence="2" id="KW-1185">Reference proteome</keyword>
<evidence type="ECO:0000313" key="2">
    <source>
        <dbReference type="Proteomes" id="UP000662747"/>
    </source>
</evidence>
<reference evidence="1 2" key="1">
    <citation type="submission" date="2021-02" db="EMBL/GenBank/DDBJ databases">
        <title>De Novo genome assembly of isolated myxobacteria.</title>
        <authorList>
            <person name="Stevens D.C."/>
        </authorList>
    </citation>
    <scope>NUCLEOTIDE SEQUENCE [LARGE SCALE GENOMIC DNA]</scope>
    <source>
        <strain evidence="2">SCPEA02</strain>
    </source>
</reference>